<proteinExistence type="predicted"/>
<dbReference type="eggNOG" id="COG1235">
    <property type="taxonomic scope" value="Bacteria"/>
</dbReference>
<dbReference type="SMART" id="SM00849">
    <property type="entry name" value="Lactamase_B"/>
    <property type="match status" value="1"/>
</dbReference>
<comment type="caution">
    <text evidence="2">The sequence shown here is derived from an EMBL/GenBank/DDBJ whole genome shotgun (WGS) entry which is preliminary data.</text>
</comment>
<dbReference type="InterPro" id="IPR052533">
    <property type="entry name" value="WalJ/YycJ-like"/>
</dbReference>
<organism evidence="2 3">
    <name type="scientific">Pedobacter antarcticus 4BY</name>
    <dbReference type="NCBI Taxonomy" id="1358423"/>
    <lineage>
        <taxon>Bacteria</taxon>
        <taxon>Pseudomonadati</taxon>
        <taxon>Bacteroidota</taxon>
        <taxon>Sphingobacteriia</taxon>
        <taxon>Sphingobacteriales</taxon>
        <taxon>Sphingobacteriaceae</taxon>
        <taxon>Pedobacter</taxon>
    </lineage>
</organism>
<accession>A0A081PHC0</accession>
<gene>
    <name evidence="2" type="ORF">N180_16585</name>
</gene>
<dbReference type="AlphaFoldDB" id="A0A081PHC0"/>
<evidence type="ECO:0000313" key="2">
    <source>
        <dbReference type="EMBL" id="KEQ30093.1"/>
    </source>
</evidence>
<dbReference type="InterPro" id="IPR001279">
    <property type="entry name" value="Metallo-B-lactamas"/>
</dbReference>
<dbReference type="Proteomes" id="UP000028007">
    <property type="component" value="Unassembled WGS sequence"/>
</dbReference>
<sequence length="283" mass="31502">MDYSPLHIASLNSGSNGNCYYIGNAEEAVLIDAGISCRETEKRMLRMNLSIDKVKAVFVSHEHTDHIRGLQVLAKKYRIPVYITPGTYQNSKLAIPEELLLHFNGCQQITIGKLQVHTFPKIHDAADPHSFMVCQGELKIGIFTDLGDVCENLSHYFSQCHAAFLETNYDTDMLSNGSYPYYLKRRISGGKGHLSNLQALELFKTRRSSRLSHLLLAHLSRDNNHPDVVEKLFQTDAGLTKIVVASRNEESAVYTINGNFSEVSPAAAGTFPVAAQDLQVPCF</sequence>
<dbReference type="OrthoDB" id="9781189at2"/>
<dbReference type="RefSeq" id="WP_051759849.1">
    <property type="nucleotide sequence ID" value="NZ_JNFF01000050.1"/>
</dbReference>
<dbReference type="PANTHER" id="PTHR47619">
    <property type="entry name" value="METALLO-HYDROLASE YYCJ-RELATED"/>
    <property type="match status" value="1"/>
</dbReference>
<evidence type="ECO:0000313" key="3">
    <source>
        <dbReference type="Proteomes" id="UP000028007"/>
    </source>
</evidence>
<keyword evidence="3" id="KW-1185">Reference proteome</keyword>
<protein>
    <submittedName>
        <fullName evidence="2">Metallo-beta-lactamase</fullName>
    </submittedName>
</protein>
<dbReference type="SUPFAM" id="SSF56281">
    <property type="entry name" value="Metallo-hydrolase/oxidoreductase"/>
    <property type="match status" value="1"/>
</dbReference>
<reference evidence="2 3" key="1">
    <citation type="journal article" date="1992" name="Int. J. Syst. Bacteriol.">
        <title>Sphingobacterium antarcticus sp. nov. a Psychrotrophic Bacterium from the Soils of Schirmacher Oasis, Antarctica.</title>
        <authorList>
            <person name="Shivaji S."/>
            <person name="Ray M.K."/>
            <person name="Rao N.S."/>
            <person name="Saiserr L."/>
            <person name="Jagannadham M.V."/>
            <person name="Kumar G.S."/>
            <person name="Reddy G."/>
            <person name="Bhargava P.M."/>
        </authorList>
    </citation>
    <scope>NUCLEOTIDE SEQUENCE [LARGE SCALE GENOMIC DNA]</scope>
    <source>
        <strain evidence="2 3">4BY</strain>
    </source>
</reference>
<dbReference type="Pfam" id="PF00753">
    <property type="entry name" value="Lactamase_B"/>
    <property type="match status" value="1"/>
</dbReference>
<dbReference type="EMBL" id="JNFF01000050">
    <property type="protein sequence ID" value="KEQ30093.1"/>
    <property type="molecule type" value="Genomic_DNA"/>
</dbReference>
<dbReference type="Gene3D" id="3.60.15.10">
    <property type="entry name" value="Ribonuclease Z/Hydroxyacylglutathione hydrolase-like"/>
    <property type="match status" value="1"/>
</dbReference>
<name>A0A081PHC0_9SPHI</name>
<dbReference type="InterPro" id="IPR036866">
    <property type="entry name" value="RibonucZ/Hydroxyglut_hydro"/>
</dbReference>
<dbReference type="PANTHER" id="PTHR47619:SF1">
    <property type="entry name" value="EXODEOXYRIBONUCLEASE WALJ"/>
    <property type="match status" value="1"/>
</dbReference>
<evidence type="ECO:0000259" key="1">
    <source>
        <dbReference type="SMART" id="SM00849"/>
    </source>
</evidence>
<feature type="domain" description="Metallo-beta-lactamase" evidence="1">
    <location>
        <begin position="16"/>
        <end position="191"/>
    </location>
</feature>